<dbReference type="GO" id="GO:0003723">
    <property type="term" value="F:RNA binding"/>
    <property type="evidence" value="ECO:0007669"/>
    <property type="project" value="UniProtKB-UniRule"/>
</dbReference>
<dbReference type="AlphaFoldDB" id="A0A835EBJ6"/>
<feature type="compositionally biased region" description="Polar residues" evidence="2">
    <location>
        <begin position="170"/>
        <end position="180"/>
    </location>
</feature>
<keyword evidence="5" id="KW-1185">Reference proteome</keyword>
<gene>
    <name evidence="4" type="ORF">HU200_043999</name>
</gene>
<dbReference type="PROSITE" id="PS51257">
    <property type="entry name" value="PROKAR_LIPOPROTEIN"/>
    <property type="match status" value="1"/>
</dbReference>
<accession>A0A835EBJ6</accession>
<dbReference type="PROSITE" id="PS50102">
    <property type="entry name" value="RRM"/>
    <property type="match status" value="1"/>
</dbReference>
<feature type="compositionally biased region" description="Pro residues" evidence="2">
    <location>
        <begin position="347"/>
        <end position="362"/>
    </location>
</feature>
<evidence type="ECO:0000313" key="4">
    <source>
        <dbReference type="EMBL" id="KAF8685375.1"/>
    </source>
</evidence>
<dbReference type="SUPFAM" id="SSF54928">
    <property type="entry name" value="RNA-binding domain, RBD"/>
    <property type="match status" value="1"/>
</dbReference>
<organism evidence="4 5">
    <name type="scientific">Digitaria exilis</name>
    <dbReference type="NCBI Taxonomy" id="1010633"/>
    <lineage>
        <taxon>Eukaryota</taxon>
        <taxon>Viridiplantae</taxon>
        <taxon>Streptophyta</taxon>
        <taxon>Embryophyta</taxon>
        <taxon>Tracheophyta</taxon>
        <taxon>Spermatophyta</taxon>
        <taxon>Magnoliopsida</taxon>
        <taxon>Liliopsida</taxon>
        <taxon>Poales</taxon>
        <taxon>Poaceae</taxon>
        <taxon>PACMAD clade</taxon>
        <taxon>Panicoideae</taxon>
        <taxon>Panicodae</taxon>
        <taxon>Paniceae</taxon>
        <taxon>Anthephorinae</taxon>
        <taxon>Digitaria</taxon>
    </lineage>
</organism>
<evidence type="ECO:0000256" key="2">
    <source>
        <dbReference type="SAM" id="MobiDB-lite"/>
    </source>
</evidence>
<feature type="region of interest" description="Disordered" evidence="2">
    <location>
        <begin position="338"/>
        <end position="362"/>
    </location>
</feature>
<name>A0A835EBJ6_9POAL</name>
<dbReference type="InterPro" id="IPR000504">
    <property type="entry name" value="RRM_dom"/>
</dbReference>
<dbReference type="OrthoDB" id="417481at2759"/>
<feature type="compositionally biased region" description="Low complexity" evidence="2">
    <location>
        <begin position="108"/>
        <end position="130"/>
    </location>
</feature>
<feature type="region of interest" description="Disordered" evidence="2">
    <location>
        <begin position="108"/>
        <end position="191"/>
    </location>
</feature>
<evidence type="ECO:0000313" key="5">
    <source>
        <dbReference type="Proteomes" id="UP000636709"/>
    </source>
</evidence>
<feature type="domain" description="RRM" evidence="3">
    <location>
        <begin position="196"/>
        <end position="289"/>
    </location>
</feature>
<sequence>MAATKLNPAAPPFHALHLAPPPPPPFPLAGATACRPQFPFVTYYCVAAAPPSSAHIGFCFPVQHPPASHPSSPAFRKGGVPAAAVHGRPPHKLMKRQAAAAMKPWKQQQQQHPPAPLTAAVASAAMVPARSPRKPRLARRAKVPRPRKAAGPRARRAAAPAAQLRGSSPAPEQTMYTTGRNPGPPLQEPKFNNTATTVMLRNIPNKLRSSDMISLLDDHCRRMNRGGGGVSAYDTLYLPMDFRRGYNFGYSFINFTTPEAARRLYYDLEECGWNVHGSKKTINIVQAKIQGTVALGRHFRAKKLECDDEEFLPAVFSPPRDGFTAGSIARIAWRPTTTKKTAMGSPAPAPAPAPSTPPKASC</sequence>
<dbReference type="InterPro" id="IPR007201">
    <property type="entry name" value="Mei2-like_Rrm_C"/>
</dbReference>
<evidence type="ECO:0000256" key="1">
    <source>
        <dbReference type="PROSITE-ProRule" id="PRU00176"/>
    </source>
</evidence>
<dbReference type="Pfam" id="PF04059">
    <property type="entry name" value="RRM_2"/>
    <property type="match status" value="1"/>
</dbReference>
<comment type="caution">
    <text evidence="4">The sequence shown here is derived from an EMBL/GenBank/DDBJ whole genome shotgun (WGS) entry which is preliminary data.</text>
</comment>
<protein>
    <recommendedName>
        <fullName evidence="3">RRM domain-containing protein</fullName>
    </recommendedName>
</protein>
<dbReference type="CDD" id="cd12277">
    <property type="entry name" value="RRM3_MEI2_EAR1_like"/>
    <property type="match status" value="1"/>
</dbReference>
<dbReference type="Proteomes" id="UP000636709">
    <property type="component" value="Unassembled WGS sequence"/>
</dbReference>
<proteinExistence type="predicted"/>
<evidence type="ECO:0000259" key="3">
    <source>
        <dbReference type="PROSITE" id="PS50102"/>
    </source>
</evidence>
<reference evidence="4" key="1">
    <citation type="submission" date="2020-07" db="EMBL/GenBank/DDBJ databases">
        <title>Genome sequence and genetic diversity analysis of an under-domesticated orphan crop, white fonio (Digitaria exilis).</title>
        <authorList>
            <person name="Bennetzen J.L."/>
            <person name="Chen S."/>
            <person name="Ma X."/>
            <person name="Wang X."/>
            <person name="Yssel A.E.J."/>
            <person name="Chaluvadi S.R."/>
            <person name="Johnson M."/>
            <person name="Gangashetty P."/>
            <person name="Hamidou F."/>
            <person name="Sanogo M.D."/>
            <person name="Zwaenepoel A."/>
            <person name="Wallace J."/>
            <person name="Van De Peer Y."/>
            <person name="Van Deynze A."/>
        </authorList>
    </citation>
    <scope>NUCLEOTIDE SEQUENCE</scope>
    <source>
        <tissue evidence="4">Leaves</tissue>
    </source>
</reference>
<keyword evidence="1" id="KW-0694">RNA-binding</keyword>
<dbReference type="InterPro" id="IPR035979">
    <property type="entry name" value="RBD_domain_sf"/>
</dbReference>
<dbReference type="EMBL" id="JACEFO010002084">
    <property type="protein sequence ID" value="KAF8685375.1"/>
    <property type="molecule type" value="Genomic_DNA"/>
</dbReference>
<feature type="compositionally biased region" description="Basic residues" evidence="2">
    <location>
        <begin position="131"/>
        <end position="156"/>
    </location>
</feature>